<dbReference type="Proteomes" id="UP000788262">
    <property type="component" value="Unassembled WGS sequence"/>
</dbReference>
<organism evidence="2 3">
    <name type="scientific">Streptomyces actuosus</name>
    <dbReference type="NCBI Taxonomy" id="1885"/>
    <lineage>
        <taxon>Bacteria</taxon>
        <taxon>Bacillati</taxon>
        <taxon>Actinomycetota</taxon>
        <taxon>Actinomycetes</taxon>
        <taxon>Kitasatosporales</taxon>
        <taxon>Streptomycetaceae</taxon>
        <taxon>Streptomyces</taxon>
    </lineage>
</organism>
<feature type="signal peptide" evidence="1">
    <location>
        <begin position="1"/>
        <end position="24"/>
    </location>
</feature>
<evidence type="ECO:0000313" key="3">
    <source>
        <dbReference type="Proteomes" id="UP000788262"/>
    </source>
</evidence>
<keyword evidence="1" id="KW-0732">Signal</keyword>
<protein>
    <recommendedName>
        <fullName evidence="4">Secreted protein</fullName>
    </recommendedName>
</protein>
<gene>
    <name evidence="2" type="ORF">JS756_29440</name>
</gene>
<evidence type="ECO:0008006" key="4">
    <source>
        <dbReference type="Google" id="ProtNLM"/>
    </source>
</evidence>
<evidence type="ECO:0000313" key="2">
    <source>
        <dbReference type="EMBL" id="MBN0048161.1"/>
    </source>
</evidence>
<reference evidence="2 3" key="1">
    <citation type="submission" date="2021-02" db="EMBL/GenBank/DDBJ databases">
        <title>Whole genome sequencing of Streptomyces actuosus VRA1.</title>
        <authorList>
            <person name="Sen G."/>
            <person name="Sen A."/>
        </authorList>
    </citation>
    <scope>NUCLEOTIDE SEQUENCE [LARGE SCALE GENOMIC DNA]</scope>
    <source>
        <strain evidence="2 3">VRA1</strain>
    </source>
</reference>
<dbReference type="EMBL" id="JAFFZS010000034">
    <property type="protein sequence ID" value="MBN0048161.1"/>
    <property type="molecule type" value="Genomic_DNA"/>
</dbReference>
<sequence length="121" mass="12270">MALGATALAAAGLLALVAPGSAQAVAAGRCAGRHVKTLVFSTGVTRVYKGNGYVCALTVPDRPGAWTTMSVGVQARGGRPVVDKGRYRYHAGPVTVYAGHRCVRVRGSVGGGSTATGWILC</sequence>
<accession>A0ABS2VYD7</accession>
<name>A0ABS2VYD7_STRAS</name>
<evidence type="ECO:0000256" key="1">
    <source>
        <dbReference type="SAM" id="SignalP"/>
    </source>
</evidence>
<keyword evidence="3" id="KW-1185">Reference proteome</keyword>
<comment type="caution">
    <text evidence="2">The sequence shown here is derived from an EMBL/GenBank/DDBJ whole genome shotgun (WGS) entry which is preliminary data.</text>
</comment>
<feature type="chain" id="PRO_5045363132" description="Secreted protein" evidence="1">
    <location>
        <begin position="25"/>
        <end position="121"/>
    </location>
</feature>
<proteinExistence type="predicted"/>